<feature type="coiled-coil region" evidence="1">
    <location>
        <begin position="44"/>
        <end position="127"/>
    </location>
</feature>
<reference evidence="3" key="1">
    <citation type="submission" date="2017-02" db="UniProtKB">
        <authorList>
            <consortium name="WormBaseParasite"/>
        </authorList>
    </citation>
    <scope>IDENTIFICATION</scope>
</reference>
<organism evidence="2 3">
    <name type="scientific">Strongyloides papillosus</name>
    <name type="common">Intestinal threadworm</name>
    <dbReference type="NCBI Taxonomy" id="174720"/>
    <lineage>
        <taxon>Eukaryota</taxon>
        <taxon>Metazoa</taxon>
        <taxon>Ecdysozoa</taxon>
        <taxon>Nematoda</taxon>
        <taxon>Chromadorea</taxon>
        <taxon>Rhabditida</taxon>
        <taxon>Tylenchina</taxon>
        <taxon>Panagrolaimomorpha</taxon>
        <taxon>Strongyloidoidea</taxon>
        <taxon>Strongyloididae</taxon>
        <taxon>Strongyloides</taxon>
    </lineage>
</organism>
<keyword evidence="1" id="KW-0175">Coiled coil</keyword>
<evidence type="ECO:0000256" key="1">
    <source>
        <dbReference type="SAM" id="Coils"/>
    </source>
</evidence>
<dbReference type="Proteomes" id="UP000046392">
    <property type="component" value="Unplaced"/>
</dbReference>
<sequence length="219" mass="25833">MVYENLRKFNKNDINDKSDHESLKEALKNAEKYKSLYIAQNDLNTSLEREIESSEVKIKAFKKNVKEQKSLIDKLNKEIEEQNKLLEEQRETISSLKSDIEDKNICIDNLKFQLSEKSEELKEIKTAEYFKQLSIDRRSKCLKNELEELENGDKKIGYDILKLTDIDEINSDVEELEFYNFEACVELLFSSSKIINDSETLYCQKWVLHFSEKMASYVI</sequence>
<proteinExistence type="predicted"/>
<evidence type="ECO:0000313" key="3">
    <source>
        <dbReference type="WBParaSite" id="SPAL_0001179800.1"/>
    </source>
</evidence>
<evidence type="ECO:0000313" key="2">
    <source>
        <dbReference type="Proteomes" id="UP000046392"/>
    </source>
</evidence>
<dbReference type="WBParaSite" id="SPAL_0001179800.1">
    <property type="protein sequence ID" value="SPAL_0001179800.1"/>
    <property type="gene ID" value="SPAL_0001179800"/>
</dbReference>
<keyword evidence="2" id="KW-1185">Reference proteome</keyword>
<protein>
    <submittedName>
        <fullName evidence="3">Uncharacterized protein</fullName>
    </submittedName>
</protein>
<dbReference type="AlphaFoldDB" id="A0A0N5C1C1"/>
<name>A0A0N5C1C1_STREA</name>
<accession>A0A0N5C1C1</accession>